<organism evidence="1 2">
    <name type="scientific">Trichonephila inaurata madagascariensis</name>
    <dbReference type="NCBI Taxonomy" id="2747483"/>
    <lineage>
        <taxon>Eukaryota</taxon>
        <taxon>Metazoa</taxon>
        <taxon>Ecdysozoa</taxon>
        <taxon>Arthropoda</taxon>
        <taxon>Chelicerata</taxon>
        <taxon>Arachnida</taxon>
        <taxon>Araneae</taxon>
        <taxon>Araneomorphae</taxon>
        <taxon>Entelegynae</taxon>
        <taxon>Araneoidea</taxon>
        <taxon>Nephilidae</taxon>
        <taxon>Trichonephila</taxon>
        <taxon>Trichonephila inaurata</taxon>
    </lineage>
</organism>
<proteinExistence type="predicted"/>
<reference evidence="1" key="1">
    <citation type="submission" date="2020-08" db="EMBL/GenBank/DDBJ databases">
        <title>Multicomponent nature underlies the extraordinary mechanical properties of spider dragline silk.</title>
        <authorList>
            <person name="Kono N."/>
            <person name="Nakamura H."/>
            <person name="Mori M."/>
            <person name="Yoshida Y."/>
            <person name="Ohtoshi R."/>
            <person name="Malay A.D."/>
            <person name="Moran D.A.P."/>
            <person name="Tomita M."/>
            <person name="Numata K."/>
            <person name="Arakawa K."/>
        </authorList>
    </citation>
    <scope>NUCLEOTIDE SEQUENCE</scope>
</reference>
<accession>A0A8X6X6Q8</accession>
<protein>
    <submittedName>
        <fullName evidence="1">Uncharacterized protein</fullName>
    </submittedName>
</protein>
<keyword evidence="2" id="KW-1185">Reference proteome</keyword>
<dbReference type="AlphaFoldDB" id="A0A8X6X6Q8"/>
<evidence type="ECO:0000313" key="2">
    <source>
        <dbReference type="Proteomes" id="UP000886998"/>
    </source>
</evidence>
<dbReference type="EMBL" id="BMAV01005837">
    <property type="protein sequence ID" value="GFY47211.1"/>
    <property type="molecule type" value="Genomic_DNA"/>
</dbReference>
<name>A0A8X6X6Q8_9ARAC</name>
<evidence type="ECO:0000313" key="1">
    <source>
        <dbReference type="EMBL" id="GFY47211.1"/>
    </source>
</evidence>
<comment type="caution">
    <text evidence="1">The sequence shown here is derived from an EMBL/GenBank/DDBJ whole genome shotgun (WGS) entry which is preliminary data.</text>
</comment>
<dbReference type="Proteomes" id="UP000886998">
    <property type="component" value="Unassembled WGS sequence"/>
</dbReference>
<gene>
    <name evidence="1" type="ORF">TNIN_229791</name>
</gene>
<sequence length="86" mass="9329">MLLKSSVMGSREKNKGPFLCPEELVLKYFAFHNLSHPVLDVGTKEWVDLEFAGKLTLSSAAGNGICGGRRSSNLPGFMLVGGFQLK</sequence>